<dbReference type="Proteomes" id="UP000317093">
    <property type="component" value="Chromosome"/>
</dbReference>
<dbReference type="AlphaFoldDB" id="A0A518B5C3"/>
<proteinExistence type="predicted"/>
<evidence type="ECO:0000313" key="2">
    <source>
        <dbReference type="Proteomes" id="UP000317093"/>
    </source>
</evidence>
<gene>
    <name evidence="1" type="ORF">Pan216_30360</name>
</gene>
<reference evidence="1 2" key="1">
    <citation type="submission" date="2019-02" db="EMBL/GenBank/DDBJ databases">
        <title>Deep-cultivation of Planctomycetes and their phenomic and genomic characterization uncovers novel biology.</title>
        <authorList>
            <person name="Wiegand S."/>
            <person name="Jogler M."/>
            <person name="Boedeker C."/>
            <person name="Pinto D."/>
            <person name="Vollmers J."/>
            <person name="Rivas-Marin E."/>
            <person name="Kohn T."/>
            <person name="Peeters S.H."/>
            <person name="Heuer A."/>
            <person name="Rast P."/>
            <person name="Oberbeckmann S."/>
            <person name="Bunk B."/>
            <person name="Jeske O."/>
            <person name="Meyerdierks A."/>
            <person name="Storesund J.E."/>
            <person name="Kallscheuer N."/>
            <person name="Luecker S."/>
            <person name="Lage O.M."/>
            <person name="Pohl T."/>
            <person name="Merkel B.J."/>
            <person name="Hornburger P."/>
            <person name="Mueller R.-W."/>
            <person name="Bruemmer F."/>
            <person name="Labrenz M."/>
            <person name="Spormann A.M."/>
            <person name="Op den Camp H."/>
            <person name="Overmann J."/>
            <person name="Amann R."/>
            <person name="Jetten M.S.M."/>
            <person name="Mascher T."/>
            <person name="Medema M.H."/>
            <person name="Devos D.P."/>
            <person name="Kaster A.-K."/>
            <person name="Ovreas L."/>
            <person name="Rohde M."/>
            <person name="Galperin M.Y."/>
            <person name="Jogler C."/>
        </authorList>
    </citation>
    <scope>NUCLEOTIDE SEQUENCE [LARGE SCALE GENOMIC DNA]</scope>
    <source>
        <strain evidence="1 2">Pan216</strain>
    </source>
</reference>
<dbReference type="RefSeq" id="WP_145258728.1">
    <property type="nucleotide sequence ID" value="NZ_CP036279.1"/>
</dbReference>
<dbReference type="Pfam" id="PF04883">
    <property type="entry name" value="HK97-gp10_like"/>
    <property type="match status" value="1"/>
</dbReference>
<sequence length="138" mass="15292">MFDLTLSGLRQAKRTFDRIAGRPFEQIVIEAIWQSAIVIRDEARRQAPEDDGDLARSIKRRRLKKKSGELAAIAIRAGTAYANAVAGGTKERTKRSGASTGRIEANPFFQAAVRVAGDLFLKTLVDLLAREVVRLARR</sequence>
<dbReference type="EMBL" id="CP036279">
    <property type="protein sequence ID" value="QDU62169.1"/>
    <property type="molecule type" value="Genomic_DNA"/>
</dbReference>
<evidence type="ECO:0008006" key="3">
    <source>
        <dbReference type="Google" id="ProtNLM"/>
    </source>
</evidence>
<protein>
    <recommendedName>
        <fullName evidence="3">Phage protein, HK97 gp10 family</fullName>
    </recommendedName>
</protein>
<keyword evidence="2" id="KW-1185">Reference proteome</keyword>
<dbReference type="InterPro" id="IPR010064">
    <property type="entry name" value="HK97-gp10_tail"/>
</dbReference>
<accession>A0A518B5C3</accession>
<name>A0A518B5C3_9BACT</name>
<dbReference type="KEGG" id="knv:Pan216_30360"/>
<organism evidence="1 2">
    <name type="scientific">Kolteria novifilia</name>
    <dbReference type="NCBI Taxonomy" id="2527975"/>
    <lineage>
        <taxon>Bacteria</taxon>
        <taxon>Pseudomonadati</taxon>
        <taxon>Planctomycetota</taxon>
        <taxon>Planctomycetia</taxon>
        <taxon>Kolteriales</taxon>
        <taxon>Kolteriaceae</taxon>
        <taxon>Kolteria</taxon>
    </lineage>
</organism>
<evidence type="ECO:0000313" key="1">
    <source>
        <dbReference type="EMBL" id="QDU62169.1"/>
    </source>
</evidence>